<gene>
    <name evidence="2" type="ORF">CGLO_06090</name>
</gene>
<dbReference type="EMBL" id="AMYD01001224">
    <property type="protein sequence ID" value="EQB54114.1"/>
    <property type="molecule type" value="Genomic_DNA"/>
</dbReference>
<evidence type="ECO:0000256" key="1">
    <source>
        <dbReference type="SAM" id="MobiDB-lite"/>
    </source>
</evidence>
<proteinExistence type="predicted"/>
<dbReference type="AlphaFoldDB" id="T0KQ43"/>
<comment type="caution">
    <text evidence="2">The sequence shown here is derived from an EMBL/GenBank/DDBJ whole genome shotgun (WGS) entry which is preliminary data.</text>
</comment>
<evidence type="ECO:0000313" key="3">
    <source>
        <dbReference type="Proteomes" id="UP000015530"/>
    </source>
</evidence>
<organism evidence="2 3">
    <name type="scientific">Colletotrichum gloeosporioides (strain Cg-14)</name>
    <name type="common">Anthracnose fungus</name>
    <name type="synonym">Glomerella cingulata</name>
    <dbReference type="NCBI Taxonomy" id="1237896"/>
    <lineage>
        <taxon>Eukaryota</taxon>
        <taxon>Fungi</taxon>
        <taxon>Dikarya</taxon>
        <taxon>Ascomycota</taxon>
        <taxon>Pezizomycotina</taxon>
        <taxon>Sordariomycetes</taxon>
        <taxon>Hypocreomycetidae</taxon>
        <taxon>Glomerellales</taxon>
        <taxon>Glomerellaceae</taxon>
        <taxon>Colletotrichum</taxon>
        <taxon>Colletotrichum gloeosporioides species complex</taxon>
    </lineage>
</organism>
<accession>T0KQ43</accession>
<name>T0KQ43_COLGC</name>
<feature type="compositionally biased region" description="Basic and acidic residues" evidence="1">
    <location>
        <begin position="62"/>
        <end position="71"/>
    </location>
</feature>
<feature type="region of interest" description="Disordered" evidence="1">
    <location>
        <begin position="1"/>
        <end position="86"/>
    </location>
</feature>
<sequence length="86" mass="9047">MSHASSEGMSRPWSYAPATGASPGGGIQLNHKGTHECPHPVADLDAANERECIPMATRNRRDKVGGQETKGRPRTKGPLTGGQRAG</sequence>
<dbReference type="HOGENOM" id="CLU_2497746_0_0_1"/>
<reference evidence="3" key="1">
    <citation type="journal article" date="2013" name="Mol. Plant Microbe Interact.">
        <title>Global aspects of pacC regulation of pathogenicity genes in Colletotrichum gloeosporioides as revealed by transcriptome analysis.</title>
        <authorList>
            <person name="Alkan N."/>
            <person name="Meng X."/>
            <person name="Friedlander G."/>
            <person name="Reuveni E."/>
            <person name="Sukno S."/>
            <person name="Sherman A."/>
            <person name="Thon M."/>
            <person name="Fluhr R."/>
            <person name="Prusky D."/>
        </authorList>
    </citation>
    <scope>NUCLEOTIDE SEQUENCE [LARGE SCALE GENOMIC DNA]</scope>
    <source>
        <strain evidence="3">Cg-14</strain>
    </source>
</reference>
<protein>
    <submittedName>
        <fullName evidence="2">Uncharacterized protein</fullName>
    </submittedName>
</protein>
<dbReference type="Proteomes" id="UP000015530">
    <property type="component" value="Unassembled WGS sequence"/>
</dbReference>
<evidence type="ECO:0000313" key="2">
    <source>
        <dbReference type="EMBL" id="EQB54114.1"/>
    </source>
</evidence>